<dbReference type="GO" id="GO:0004519">
    <property type="term" value="F:endonuclease activity"/>
    <property type="evidence" value="ECO:0007669"/>
    <property type="project" value="UniProtKB-KW"/>
</dbReference>
<name>A0ABX0J6D8_9BACL</name>
<keyword evidence="14" id="KW-1185">Reference proteome</keyword>
<keyword evidence="9 11" id="KW-0067">ATP-binding</keyword>
<dbReference type="InterPro" id="IPR051268">
    <property type="entry name" value="Type-I_R_enzyme_R_subunit"/>
</dbReference>
<dbReference type="InterPro" id="IPR007409">
    <property type="entry name" value="Restrct_endonuc_type1_HsdR_N"/>
</dbReference>
<keyword evidence="8 11" id="KW-0378">Hydrolase</keyword>
<evidence type="ECO:0000256" key="8">
    <source>
        <dbReference type="ARBA" id="ARBA00022801"/>
    </source>
</evidence>
<evidence type="ECO:0000256" key="3">
    <source>
        <dbReference type="ARBA" id="ARBA00011296"/>
    </source>
</evidence>
<evidence type="ECO:0000256" key="2">
    <source>
        <dbReference type="ARBA" id="ARBA00008598"/>
    </source>
</evidence>
<protein>
    <recommendedName>
        <fullName evidence="11">Type I restriction enzyme endonuclease subunit</fullName>
        <shortName evidence="11">R protein</shortName>
        <ecNumber evidence="11">3.1.21.3</ecNumber>
    </recommendedName>
    <alternativeName>
        <fullName evidence="11">Type-1 restriction enzyme R protein</fullName>
    </alternativeName>
</protein>
<dbReference type="Proteomes" id="UP001165962">
    <property type="component" value="Unassembled WGS sequence"/>
</dbReference>
<dbReference type="InterPro" id="IPR014001">
    <property type="entry name" value="Helicase_ATP-bd"/>
</dbReference>
<sequence length="1011" mass="115571">MYESDFEETTIERLKLQGYTYIPAYEWMARESLRDVVMEERLKAFLHHKYPSIPSSELPRLVSLFTTVDGLSVEKRNERFHDRLVKGMTFSYDEVGETKLIDVLPIDWDTPTNNDFVVMNQLAIDGHFSRRPDVNIFVNGLPLVVFELKSPYREDPSVHGAHLQLQHYVKDIPQLFNYNAFVVIADGVRTMHGMPFAKMEYFAEWKSKDGHHIENNPVHSMKTLIEGLMNKECLLKYIQRFIFFKKDKEKSSKIGAKYHQFFGANIAYQEALRAVGIDGDHKIGTIFHSTGSGKSFTMLFLANLLRKSKDLENPTIVLQVDRTDLDEQLYKTFTSAYSFIGNVEQAGNADDLRTLLQNEGGQIILSTIEKFRIKDTEEEHPVLSNRGNIIVIADEAHRTQYGAKGFASNLRHALPNASHVAFTGTPITMMGRDTTEQFGPIIHTYDMVQSVEDGATVKLMYDPKLIPLDLTNVNIDTDFAEIVEQGSSDDALEKYKREYAALKKVVGTPKRLHKLAEEIVTHFNESIIEQPFAKGLIVSMSREICVALYNELKKIPNCPSMEIIMTGRTTDPIEWKDVQEGSKYSHIKNDAEKKLLKERLADGEDPLKICLVVDMFLTGSDFPPMTFLYVDKPMKGHTLIQAIARVNRVFPEKEGGQIVDFIGIAEQLKEATKQYTNLGSVPKGTQLDVSEALILFLQSLEGIRALIPEQFRSKSWRSLGKVEQEDLLANLVALFLGSDIEKDYLEAQLILSKAYKLVSNQMEVRPVVDEVLLYEVVKTQIRKVGMKDFESEQELERKLTKLVDTSLEVKGTIDIFSIAGIEKPDISILDEEFILDVKDKPHVDLRLKLFKQLLENQVKLTFPKNKKQSQQMSELLEKTIRDYHDRVITAADVVRLMVEMRNEILKEVQKRKDLGLSEEEISFYEIIASLEEQSFTNKFIADLVHKVLKEMKKEFKAGWTESHRTDILAKVKLAVIRVLNREKVTGETLKFLTNALVDEAKDKYKGWPMDA</sequence>
<dbReference type="InterPro" id="IPR055180">
    <property type="entry name" value="HsdR_RecA-like_helicase_dom_2"/>
</dbReference>
<dbReference type="EC" id="3.1.21.3" evidence="11"/>
<comment type="function">
    <text evidence="11">Subunit R is required for both nuclease and ATPase activities, but not for modification.</text>
</comment>
<keyword evidence="6 11" id="KW-0680">Restriction system</keyword>
<dbReference type="InterPro" id="IPR027417">
    <property type="entry name" value="P-loop_NTPase"/>
</dbReference>
<dbReference type="CDD" id="cd22332">
    <property type="entry name" value="HsdR_N"/>
    <property type="match status" value="1"/>
</dbReference>
<comment type="similarity">
    <text evidence="2 11">Belongs to the HsdR family.</text>
</comment>
<keyword evidence="7 13" id="KW-0255">Endonuclease</keyword>
<evidence type="ECO:0000259" key="12">
    <source>
        <dbReference type="PROSITE" id="PS51192"/>
    </source>
</evidence>
<comment type="catalytic activity">
    <reaction evidence="1 11">
        <text>Endonucleolytic cleavage of DNA to give random double-stranded fragments with terminal 5'-phosphates, ATP is simultaneously hydrolyzed.</text>
        <dbReference type="EC" id="3.1.21.3"/>
    </reaction>
</comment>
<reference evidence="13" key="1">
    <citation type="submission" date="2020-03" db="EMBL/GenBank/DDBJ databases">
        <title>Draft sequencing of Paenibacilllus sp. S3N08.</title>
        <authorList>
            <person name="Kim D.-U."/>
        </authorList>
    </citation>
    <scope>NUCLEOTIDE SEQUENCE</scope>
    <source>
        <strain evidence="13">S3N08</strain>
    </source>
</reference>
<dbReference type="PROSITE" id="PS51192">
    <property type="entry name" value="HELICASE_ATP_BIND_1"/>
    <property type="match status" value="1"/>
</dbReference>
<keyword evidence="10 11" id="KW-0238">DNA-binding</keyword>
<dbReference type="Pfam" id="PF11867">
    <property type="entry name" value="T1RH-like_C"/>
    <property type="match status" value="1"/>
</dbReference>
<keyword evidence="4" id="KW-0540">Nuclease</keyword>
<dbReference type="InterPro" id="IPR021810">
    <property type="entry name" value="T1RH-like_C"/>
</dbReference>
<dbReference type="PANTHER" id="PTHR30195">
    <property type="entry name" value="TYPE I SITE-SPECIFIC DEOXYRIBONUCLEASE PROTEIN SUBUNIT M AND R"/>
    <property type="match status" value="1"/>
</dbReference>
<evidence type="ECO:0000313" key="13">
    <source>
        <dbReference type="EMBL" id="NHN29649.1"/>
    </source>
</evidence>
<dbReference type="Pfam" id="PF22679">
    <property type="entry name" value="T1R_D3-like"/>
    <property type="match status" value="1"/>
</dbReference>
<dbReference type="InterPro" id="IPR040980">
    <property type="entry name" value="SWI2_SNF2"/>
</dbReference>
<evidence type="ECO:0000256" key="10">
    <source>
        <dbReference type="ARBA" id="ARBA00023125"/>
    </source>
</evidence>
<dbReference type="PANTHER" id="PTHR30195:SF15">
    <property type="entry name" value="TYPE I RESTRICTION ENZYME HINDI ENDONUCLEASE SUBUNIT"/>
    <property type="match status" value="1"/>
</dbReference>
<accession>A0ABX0J6D8</accession>
<comment type="caution">
    <text evidence="13">The sequence shown here is derived from an EMBL/GenBank/DDBJ whole genome shotgun (WGS) entry which is preliminary data.</text>
</comment>
<dbReference type="CDD" id="cd18800">
    <property type="entry name" value="SF2_C_EcoR124I-like"/>
    <property type="match status" value="1"/>
</dbReference>
<dbReference type="NCBIfam" id="TIGR00348">
    <property type="entry name" value="hsdR"/>
    <property type="match status" value="1"/>
</dbReference>
<evidence type="ECO:0000256" key="9">
    <source>
        <dbReference type="ARBA" id="ARBA00022840"/>
    </source>
</evidence>
<evidence type="ECO:0000256" key="4">
    <source>
        <dbReference type="ARBA" id="ARBA00022722"/>
    </source>
</evidence>
<evidence type="ECO:0000256" key="1">
    <source>
        <dbReference type="ARBA" id="ARBA00000851"/>
    </source>
</evidence>
<evidence type="ECO:0000256" key="5">
    <source>
        <dbReference type="ARBA" id="ARBA00022741"/>
    </source>
</evidence>
<keyword evidence="5 11" id="KW-0547">Nucleotide-binding</keyword>
<dbReference type="Pfam" id="PF04313">
    <property type="entry name" value="HSDR_N"/>
    <property type="match status" value="1"/>
</dbReference>
<organism evidence="13 14">
    <name type="scientific">Paenibacillus agricola</name>
    <dbReference type="NCBI Taxonomy" id="2716264"/>
    <lineage>
        <taxon>Bacteria</taxon>
        <taxon>Bacillati</taxon>
        <taxon>Bacillota</taxon>
        <taxon>Bacilli</taxon>
        <taxon>Bacillales</taxon>
        <taxon>Paenibacillaceae</taxon>
        <taxon>Paenibacillus</taxon>
    </lineage>
</organism>
<evidence type="ECO:0000256" key="7">
    <source>
        <dbReference type="ARBA" id="ARBA00022759"/>
    </source>
</evidence>
<dbReference type="SMART" id="SM00487">
    <property type="entry name" value="DEXDc"/>
    <property type="match status" value="1"/>
</dbReference>
<feature type="domain" description="Helicase ATP-binding" evidence="12">
    <location>
        <begin position="275"/>
        <end position="444"/>
    </location>
</feature>
<proteinExistence type="inferred from homology"/>
<dbReference type="CDD" id="cd18030">
    <property type="entry name" value="DEXHc_RE_I_HsdR"/>
    <property type="match status" value="1"/>
</dbReference>
<gene>
    <name evidence="13" type="ORF">G9U52_07360</name>
</gene>
<evidence type="ECO:0000256" key="11">
    <source>
        <dbReference type="RuleBase" id="RU364115"/>
    </source>
</evidence>
<dbReference type="EMBL" id="JAAOIW010000002">
    <property type="protein sequence ID" value="NHN29649.1"/>
    <property type="molecule type" value="Genomic_DNA"/>
</dbReference>
<evidence type="ECO:0000256" key="6">
    <source>
        <dbReference type="ARBA" id="ARBA00022747"/>
    </source>
</evidence>
<dbReference type="Gene3D" id="3.90.1570.50">
    <property type="match status" value="1"/>
</dbReference>
<evidence type="ECO:0000313" key="14">
    <source>
        <dbReference type="Proteomes" id="UP001165962"/>
    </source>
</evidence>
<dbReference type="Gene3D" id="3.40.50.300">
    <property type="entry name" value="P-loop containing nucleotide triphosphate hydrolases"/>
    <property type="match status" value="2"/>
</dbReference>
<dbReference type="InterPro" id="IPR004473">
    <property type="entry name" value="Restrct_endonuc_typeI_HsdR"/>
</dbReference>
<dbReference type="Pfam" id="PF18766">
    <property type="entry name" value="SWI2_SNF2"/>
    <property type="match status" value="1"/>
</dbReference>
<comment type="subunit">
    <text evidence="3 11">The type I restriction/modification system is composed of three polypeptides R, M and S.</text>
</comment>
<dbReference type="SUPFAM" id="SSF52540">
    <property type="entry name" value="P-loop containing nucleoside triphosphate hydrolases"/>
    <property type="match status" value="2"/>
</dbReference>